<feature type="region of interest" description="Disordered" evidence="1">
    <location>
        <begin position="1"/>
        <end position="55"/>
    </location>
</feature>
<dbReference type="AlphaFoldDB" id="A0A8T4GGH4"/>
<dbReference type="Pfam" id="PF26396">
    <property type="entry name" value="HacaP"/>
    <property type="match status" value="1"/>
</dbReference>
<dbReference type="RefSeq" id="WP_209486170.1">
    <property type="nucleotide sequence ID" value="NZ_JAGGKQ010000019.1"/>
</dbReference>
<sequence length="55" mass="6362">MPDTKSGRERKGRDKRRQLESHLNRRELEAPEEPPEPSLDAIDSEFLTEPTDADD</sequence>
<organism evidence="2 3">
    <name type="scientific">Halorubrum alkaliphilum</name>
    <dbReference type="NCBI Taxonomy" id="261290"/>
    <lineage>
        <taxon>Archaea</taxon>
        <taxon>Methanobacteriati</taxon>
        <taxon>Methanobacteriota</taxon>
        <taxon>Stenosarchaea group</taxon>
        <taxon>Halobacteria</taxon>
        <taxon>Halobacteriales</taxon>
        <taxon>Haloferacaceae</taxon>
        <taxon>Halorubrum</taxon>
    </lineage>
</organism>
<accession>A0A8T4GGH4</accession>
<reference evidence="2" key="1">
    <citation type="submission" date="2021-03" db="EMBL/GenBank/DDBJ databases">
        <title>Genomic Encyclopedia of Type Strains, Phase IV (KMG-IV): sequencing the most valuable type-strain genomes for metagenomic binning, comparative biology and taxonomic classification.</title>
        <authorList>
            <person name="Goeker M."/>
        </authorList>
    </citation>
    <scope>NUCLEOTIDE SEQUENCE</scope>
    <source>
        <strain evidence="2">DSM 23564</strain>
    </source>
</reference>
<evidence type="ECO:0008006" key="4">
    <source>
        <dbReference type="Google" id="ProtNLM"/>
    </source>
</evidence>
<feature type="compositionally biased region" description="Basic and acidic residues" evidence="1">
    <location>
        <begin position="1"/>
        <end position="29"/>
    </location>
</feature>
<gene>
    <name evidence="2" type="ORF">J2751_002355</name>
</gene>
<dbReference type="EMBL" id="JAGGKQ010000019">
    <property type="protein sequence ID" value="MBP1923316.1"/>
    <property type="molecule type" value="Genomic_DNA"/>
</dbReference>
<evidence type="ECO:0000256" key="1">
    <source>
        <dbReference type="SAM" id="MobiDB-lite"/>
    </source>
</evidence>
<keyword evidence="3" id="KW-1185">Reference proteome</keyword>
<proteinExistence type="predicted"/>
<protein>
    <recommendedName>
        <fullName evidence="4">Zinc finger protein 330-like protein</fullName>
    </recommendedName>
</protein>
<comment type="caution">
    <text evidence="2">The sequence shown here is derived from an EMBL/GenBank/DDBJ whole genome shotgun (WGS) entry which is preliminary data.</text>
</comment>
<dbReference type="InterPro" id="IPR058858">
    <property type="entry name" value="HacaP"/>
</dbReference>
<evidence type="ECO:0000313" key="2">
    <source>
        <dbReference type="EMBL" id="MBP1923316.1"/>
    </source>
</evidence>
<evidence type="ECO:0000313" key="3">
    <source>
        <dbReference type="Proteomes" id="UP000823588"/>
    </source>
</evidence>
<dbReference type="Proteomes" id="UP000823588">
    <property type="component" value="Unassembled WGS sequence"/>
</dbReference>
<name>A0A8T4GGH4_9EURY</name>